<dbReference type="PANTHER" id="PTHR21240:SF28">
    <property type="entry name" value="ISO-OROTATE DECARBOXYLASE (EUROFUNG)"/>
    <property type="match status" value="1"/>
</dbReference>
<dbReference type="OrthoDB" id="8673173at2"/>
<evidence type="ECO:0000313" key="3">
    <source>
        <dbReference type="EMBL" id="KAA2267012.1"/>
    </source>
</evidence>
<organism evidence="3 4">
    <name type="scientific">Solihabitans fulvus</name>
    <dbReference type="NCBI Taxonomy" id="1892852"/>
    <lineage>
        <taxon>Bacteria</taxon>
        <taxon>Bacillati</taxon>
        <taxon>Actinomycetota</taxon>
        <taxon>Actinomycetes</taxon>
        <taxon>Pseudonocardiales</taxon>
        <taxon>Pseudonocardiaceae</taxon>
        <taxon>Solihabitans</taxon>
    </lineage>
</organism>
<name>A0A5B2XVU0_9PSEU</name>
<keyword evidence="3" id="KW-0378">Hydrolase</keyword>
<sequence>MHRCSKEPALADYRPRSRLRLPAHEVPRARFPAIDAHNHLGRWLHPDGDWAARELSGSRNDMDWAAPSVPELLRTMDECGVEAVVNLDGGWGAELRANLDRYDRAHPGRFHTFCQLDWSLLREPDGVPRLLRGLADSVAEGARGLKVWKTLGLHVRDGAGDLMLPDDECLADLWDAAGALGIPVLIHVADPSAFFDPADERNERLEILRAHPDWSYADSGFPRHERLLAALDTVLGRHPGTVFVGAHVASCADDLGLVDRMLDEHPNLRVDIGARIADLGRQPRAARRLLLRHPDRVLFGTDHFPPNRTEYARYFRFLETDDEQFPYSDDDPPGFGRWDISALDLPDEVLRAVYRDNALTLLTPKEKLS</sequence>
<accession>A0A5B2XVU0</accession>
<gene>
    <name evidence="3" type="ORF">F0L68_00295</name>
</gene>
<dbReference type="AlphaFoldDB" id="A0A5B2XVU0"/>
<keyword evidence="4" id="KW-1185">Reference proteome</keyword>
<evidence type="ECO:0000259" key="2">
    <source>
        <dbReference type="Pfam" id="PF04909"/>
    </source>
</evidence>
<dbReference type="InterPro" id="IPR032466">
    <property type="entry name" value="Metal_Hydrolase"/>
</dbReference>
<feature type="domain" description="Amidohydrolase-related" evidence="2">
    <location>
        <begin position="34"/>
        <end position="362"/>
    </location>
</feature>
<dbReference type="GO" id="GO:0005737">
    <property type="term" value="C:cytoplasm"/>
    <property type="evidence" value="ECO:0007669"/>
    <property type="project" value="TreeGrafter"/>
</dbReference>
<proteinExistence type="predicted"/>
<keyword evidence="1" id="KW-0456">Lyase</keyword>
<dbReference type="GO" id="GO:0016787">
    <property type="term" value="F:hydrolase activity"/>
    <property type="evidence" value="ECO:0007669"/>
    <property type="project" value="UniProtKB-KW"/>
</dbReference>
<dbReference type="Pfam" id="PF04909">
    <property type="entry name" value="Amidohydro_2"/>
    <property type="match status" value="1"/>
</dbReference>
<dbReference type="GO" id="GO:0019748">
    <property type="term" value="P:secondary metabolic process"/>
    <property type="evidence" value="ECO:0007669"/>
    <property type="project" value="TreeGrafter"/>
</dbReference>
<protein>
    <submittedName>
        <fullName evidence="3">Amidohydrolase family protein</fullName>
    </submittedName>
</protein>
<reference evidence="3 4" key="1">
    <citation type="submission" date="2019-09" db="EMBL/GenBank/DDBJ databases">
        <title>Goodfellowia gen. nov., a new genus of the Pseudonocardineae related to Actinoalloteichus, containing Goodfellowia coeruleoviolacea gen. nov., comb. nov. gen. nov., comb. nov.</title>
        <authorList>
            <person name="Labeda D."/>
        </authorList>
    </citation>
    <scope>NUCLEOTIDE SEQUENCE [LARGE SCALE GENOMIC DNA]</scope>
    <source>
        <strain evidence="3 4">AN110305</strain>
    </source>
</reference>
<evidence type="ECO:0000256" key="1">
    <source>
        <dbReference type="ARBA" id="ARBA00023239"/>
    </source>
</evidence>
<dbReference type="PANTHER" id="PTHR21240">
    <property type="entry name" value="2-AMINO-3-CARBOXYLMUCONATE-6-SEMIALDEHYDE DECARBOXYLASE"/>
    <property type="match status" value="1"/>
</dbReference>
<reference evidence="3 4" key="2">
    <citation type="submission" date="2019-09" db="EMBL/GenBank/DDBJ databases">
        <authorList>
            <person name="Jin C."/>
        </authorList>
    </citation>
    <scope>NUCLEOTIDE SEQUENCE [LARGE SCALE GENOMIC DNA]</scope>
    <source>
        <strain evidence="3 4">AN110305</strain>
    </source>
</reference>
<dbReference type="Gene3D" id="3.20.20.140">
    <property type="entry name" value="Metal-dependent hydrolases"/>
    <property type="match status" value="1"/>
</dbReference>
<dbReference type="InterPro" id="IPR006680">
    <property type="entry name" value="Amidohydro-rel"/>
</dbReference>
<dbReference type="RefSeq" id="WP_149847320.1">
    <property type="nucleotide sequence ID" value="NZ_VUOB01000001.1"/>
</dbReference>
<dbReference type="SUPFAM" id="SSF51556">
    <property type="entry name" value="Metallo-dependent hydrolases"/>
    <property type="match status" value="1"/>
</dbReference>
<evidence type="ECO:0000313" key="4">
    <source>
        <dbReference type="Proteomes" id="UP000323454"/>
    </source>
</evidence>
<comment type="caution">
    <text evidence="3">The sequence shown here is derived from an EMBL/GenBank/DDBJ whole genome shotgun (WGS) entry which is preliminary data.</text>
</comment>
<dbReference type="GO" id="GO:0016831">
    <property type="term" value="F:carboxy-lyase activity"/>
    <property type="evidence" value="ECO:0007669"/>
    <property type="project" value="InterPro"/>
</dbReference>
<dbReference type="EMBL" id="VUOB01000001">
    <property type="protein sequence ID" value="KAA2267012.1"/>
    <property type="molecule type" value="Genomic_DNA"/>
</dbReference>
<dbReference type="InterPro" id="IPR032465">
    <property type="entry name" value="ACMSD"/>
</dbReference>
<dbReference type="Proteomes" id="UP000323454">
    <property type="component" value="Unassembled WGS sequence"/>
</dbReference>